<keyword evidence="4" id="KW-0949">S-adenosyl-L-methionine</keyword>
<dbReference type="AlphaFoldDB" id="A0A381N1A7"/>
<proteinExistence type="inferred from homology"/>
<dbReference type="SUPFAM" id="SSF53335">
    <property type="entry name" value="S-adenosyl-L-methionine-dependent methyltransferases"/>
    <property type="match status" value="1"/>
</dbReference>
<protein>
    <recommendedName>
        <fullName evidence="5">Methyltransferase domain-containing protein</fullName>
    </recommendedName>
</protein>
<gene>
    <name evidence="6" type="ORF">METZ01_LOCUS322</name>
</gene>
<dbReference type="InterPro" id="IPR025714">
    <property type="entry name" value="Methyltranfer_dom"/>
</dbReference>
<evidence type="ECO:0000259" key="5">
    <source>
        <dbReference type="Pfam" id="PF13847"/>
    </source>
</evidence>
<dbReference type="GO" id="GO:0010420">
    <property type="term" value="F:polyprenyldihydroxybenzoate methyltransferase activity"/>
    <property type="evidence" value="ECO:0007669"/>
    <property type="project" value="InterPro"/>
</dbReference>
<dbReference type="HAMAP" id="MF_00472">
    <property type="entry name" value="UbiG"/>
    <property type="match status" value="1"/>
</dbReference>
<evidence type="ECO:0000256" key="1">
    <source>
        <dbReference type="ARBA" id="ARBA00022603"/>
    </source>
</evidence>
<name>A0A381N1A7_9ZZZZ</name>
<organism evidence="6">
    <name type="scientific">marine metagenome</name>
    <dbReference type="NCBI Taxonomy" id="408172"/>
    <lineage>
        <taxon>unclassified sequences</taxon>
        <taxon>metagenomes</taxon>
        <taxon>ecological metagenomes</taxon>
    </lineage>
</organism>
<dbReference type="Gene3D" id="3.40.50.150">
    <property type="entry name" value="Vaccinia Virus protein VP39"/>
    <property type="match status" value="1"/>
</dbReference>
<evidence type="ECO:0000256" key="2">
    <source>
        <dbReference type="ARBA" id="ARBA00022679"/>
    </source>
</evidence>
<evidence type="ECO:0000256" key="4">
    <source>
        <dbReference type="ARBA" id="ARBA00022691"/>
    </source>
</evidence>
<dbReference type="InterPro" id="IPR010233">
    <property type="entry name" value="UbiG_MeTrfase"/>
</dbReference>
<sequence>MTIKQNIDSEEIQKFDDLAKTWWDEEGDFKSLHQINPLRINFIKERVNLIGKKVLDVGCGGGILSESLAGLGAEVMAIDASEKTINIAKAHAKEVKSNVKYLNTTTEELLNNQSHLKFDLITCLEMLEHVPEPSQTINEFSSLLSQNGDLIISTINRNPRSYLFAVIGAEYILNLLPKGTHDYSKFIKPSEISKWIRSANLILNETIGLSYNPITDTYWLGKDIAVNYMMHIKKDNEGN</sequence>
<dbReference type="FunFam" id="3.40.50.150:FF:000028">
    <property type="entry name" value="Ubiquinone biosynthesis O-methyltransferase"/>
    <property type="match status" value="1"/>
</dbReference>
<dbReference type="PANTHER" id="PTHR43464:SF19">
    <property type="entry name" value="UBIQUINONE BIOSYNTHESIS O-METHYLTRANSFERASE, MITOCHONDRIAL"/>
    <property type="match status" value="1"/>
</dbReference>
<dbReference type="NCBIfam" id="TIGR01983">
    <property type="entry name" value="UbiG"/>
    <property type="match status" value="1"/>
</dbReference>
<dbReference type="PANTHER" id="PTHR43464">
    <property type="entry name" value="METHYLTRANSFERASE"/>
    <property type="match status" value="1"/>
</dbReference>
<reference evidence="6" key="1">
    <citation type="submission" date="2018-05" db="EMBL/GenBank/DDBJ databases">
        <authorList>
            <person name="Lanie J.A."/>
            <person name="Ng W.-L."/>
            <person name="Kazmierczak K.M."/>
            <person name="Andrzejewski T.M."/>
            <person name="Davidsen T.M."/>
            <person name="Wayne K.J."/>
            <person name="Tettelin H."/>
            <person name="Glass J.I."/>
            <person name="Rusch D."/>
            <person name="Podicherti R."/>
            <person name="Tsui H.-C.T."/>
            <person name="Winkler M.E."/>
        </authorList>
    </citation>
    <scope>NUCLEOTIDE SEQUENCE</scope>
</reference>
<dbReference type="CDD" id="cd02440">
    <property type="entry name" value="AdoMet_MTases"/>
    <property type="match status" value="1"/>
</dbReference>
<dbReference type="GO" id="GO:0061542">
    <property type="term" value="F:3-demethylubiquinol 3-O-methyltransferase activity"/>
    <property type="evidence" value="ECO:0007669"/>
    <property type="project" value="InterPro"/>
</dbReference>
<dbReference type="InterPro" id="IPR029063">
    <property type="entry name" value="SAM-dependent_MTases_sf"/>
</dbReference>
<evidence type="ECO:0000313" key="6">
    <source>
        <dbReference type="EMBL" id="SUZ47468.1"/>
    </source>
</evidence>
<evidence type="ECO:0000256" key="3">
    <source>
        <dbReference type="ARBA" id="ARBA00022688"/>
    </source>
</evidence>
<accession>A0A381N1A7</accession>
<feature type="domain" description="Methyltransferase" evidence="5">
    <location>
        <begin position="51"/>
        <end position="156"/>
    </location>
</feature>
<keyword evidence="2" id="KW-0808">Transferase</keyword>
<dbReference type="Pfam" id="PF13847">
    <property type="entry name" value="Methyltransf_31"/>
    <property type="match status" value="1"/>
</dbReference>
<dbReference type="GO" id="GO:0032259">
    <property type="term" value="P:methylation"/>
    <property type="evidence" value="ECO:0007669"/>
    <property type="project" value="UniProtKB-KW"/>
</dbReference>
<keyword evidence="1" id="KW-0489">Methyltransferase</keyword>
<keyword evidence="3" id="KW-0831">Ubiquinone biosynthesis</keyword>
<dbReference type="EMBL" id="UINC01000018">
    <property type="protein sequence ID" value="SUZ47468.1"/>
    <property type="molecule type" value="Genomic_DNA"/>
</dbReference>